<evidence type="ECO:0000256" key="5">
    <source>
        <dbReference type="HAMAP-Rule" id="MF_01114"/>
    </source>
</evidence>
<comment type="function">
    <text evidence="5">Modulates RecA activity.</text>
</comment>
<dbReference type="InterPro" id="IPR003783">
    <property type="entry name" value="Regulatory_RecX"/>
</dbReference>
<dbReference type="InterPro" id="IPR053925">
    <property type="entry name" value="RecX_HTH_3rd"/>
</dbReference>
<organism evidence="8 9">
    <name type="scientific">Arcanobacterium phocae</name>
    <dbReference type="NCBI Taxonomy" id="131112"/>
    <lineage>
        <taxon>Bacteria</taxon>
        <taxon>Bacillati</taxon>
        <taxon>Actinomycetota</taxon>
        <taxon>Actinomycetes</taxon>
        <taxon>Actinomycetales</taxon>
        <taxon>Actinomycetaceae</taxon>
        <taxon>Arcanobacterium</taxon>
    </lineage>
</organism>
<evidence type="ECO:0000256" key="2">
    <source>
        <dbReference type="ARBA" id="ARBA00009695"/>
    </source>
</evidence>
<proteinExistence type="inferred from homology"/>
<comment type="similarity">
    <text evidence="2 5">Belongs to the RecX family.</text>
</comment>
<evidence type="ECO:0000259" key="6">
    <source>
        <dbReference type="Pfam" id="PF02631"/>
    </source>
</evidence>
<dbReference type="HAMAP" id="MF_01114">
    <property type="entry name" value="RecX"/>
    <property type="match status" value="1"/>
</dbReference>
<evidence type="ECO:0000256" key="3">
    <source>
        <dbReference type="ARBA" id="ARBA00018111"/>
    </source>
</evidence>
<dbReference type="AlphaFoldDB" id="A0A1H2LLS7"/>
<sequence>MVNYAEDADESIRRRKYRSAAEIAQRKQERAARRSEEEWIQYARDLCYRQLGMMERSVFQLRQSMERNLVPQNIIDQTIQSFCEAGLVDDERFASMYVRSKFAEKTISRRGLQQELVRKGIAQEIISRAVKQIDSEAERDAALDFACRRIRSMASLEPLVIRRRLYGALARRGFSPDHVRYAVESALDSIDSDSANY</sequence>
<dbReference type="EMBL" id="LT629804">
    <property type="protein sequence ID" value="SDU81802.1"/>
    <property type="molecule type" value="Genomic_DNA"/>
</dbReference>
<reference evidence="9" key="1">
    <citation type="submission" date="2016-10" db="EMBL/GenBank/DDBJ databases">
        <authorList>
            <person name="Varghese N."/>
            <person name="Submissions S."/>
        </authorList>
    </citation>
    <scope>NUCLEOTIDE SEQUENCE [LARGE SCALE GENOMIC DNA]</scope>
    <source>
        <strain evidence="9">DSM 10002</strain>
    </source>
</reference>
<evidence type="ECO:0000259" key="7">
    <source>
        <dbReference type="Pfam" id="PF21981"/>
    </source>
</evidence>
<feature type="domain" description="RecX third three-helical" evidence="7">
    <location>
        <begin position="138"/>
        <end position="183"/>
    </location>
</feature>
<comment type="subcellular location">
    <subcellularLocation>
        <location evidence="1 5">Cytoplasm</location>
    </subcellularLocation>
</comment>
<evidence type="ECO:0000313" key="8">
    <source>
        <dbReference type="EMBL" id="SDU81802.1"/>
    </source>
</evidence>
<dbReference type="STRING" id="131112.SAMN04489737_1603"/>
<dbReference type="OrthoDB" id="5244465at2"/>
<keyword evidence="9" id="KW-1185">Reference proteome</keyword>
<evidence type="ECO:0000313" key="9">
    <source>
        <dbReference type="Proteomes" id="UP000214355"/>
    </source>
</evidence>
<dbReference type="GeneID" id="65345329"/>
<accession>A0A1H2LLS7</accession>
<dbReference type="GO" id="GO:0006282">
    <property type="term" value="P:regulation of DNA repair"/>
    <property type="evidence" value="ECO:0007669"/>
    <property type="project" value="UniProtKB-UniRule"/>
</dbReference>
<name>A0A1H2LLS7_9ACTO</name>
<evidence type="ECO:0000256" key="1">
    <source>
        <dbReference type="ARBA" id="ARBA00004496"/>
    </source>
</evidence>
<protein>
    <recommendedName>
        <fullName evidence="3 5">Regulatory protein RecX</fullName>
    </recommendedName>
</protein>
<dbReference type="InterPro" id="IPR036388">
    <property type="entry name" value="WH-like_DNA-bd_sf"/>
</dbReference>
<dbReference type="PANTHER" id="PTHR33602">
    <property type="entry name" value="REGULATORY PROTEIN RECX FAMILY PROTEIN"/>
    <property type="match status" value="1"/>
</dbReference>
<dbReference type="InterPro" id="IPR053924">
    <property type="entry name" value="RecX_HTH_2nd"/>
</dbReference>
<dbReference type="PANTHER" id="PTHR33602:SF1">
    <property type="entry name" value="REGULATORY PROTEIN RECX FAMILY PROTEIN"/>
    <property type="match status" value="1"/>
</dbReference>
<dbReference type="Pfam" id="PF21981">
    <property type="entry name" value="RecX_HTH3"/>
    <property type="match status" value="1"/>
</dbReference>
<feature type="domain" description="RecX second three-helical" evidence="6">
    <location>
        <begin position="89"/>
        <end position="129"/>
    </location>
</feature>
<dbReference type="Pfam" id="PF02631">
    <property type="entry name" value="RecX_HTH2"/>
    <property type="match status" value="1"/>
</dbReference>
<evidence type="ECO:0000256" key="4">
    <source>
        <dbReference type="ARBA" id="ARBA00022490"/>
    </source>
</evidence>
<dbReference type="Proteomes" id="UP000214355">
    <property type="component" value="Chromosome I"/>
</dbReference>
<keyword evidence="4 5" id="KW-0963">Cytoplasm</keyword>
<dbReference type="Gene3D" id="1.10.10.10">
    <property type="entry name" value="Winged helix-like DNA-binding domain superfamily/Winged helix DNA-binding domain"/>
    <property type="match status" value="2"/>
</dbReference>
<dbReference type="RefSeq" id="WP_091281979.1">
    <property type="nucleotide sequence ID" value="NZ_JABAOT010000006.1"/>
</dbReference>
<gene>
    <name evidence="5" type="primary">recX</name>
    <name evidence="8" type="ORF">SAMN04489737_1603</name>
</gene>
<dbReference type="GO" id="GO:0005737">
    <property type="term" value="C:cytoplasm"/>
    <property type="evidence" value="ECO:0007669"/>
    <property type="project" value="UniProtKB-SubCell"/>
</dbReference>